<dbReference type="Proteomes" id="UP000287798">
    <property type="component" value="Unassembled WGS sequence"/>
</dbReference>
<dbReference type="Gene3D" id="3.30.1420.10">
    <property type="match status" value="1"/>
</dbReference>
<keyword evidence="2" id="KW-1185">Reference proteome</keyword>
<sequence length="63" mass="7465">MEQTLSQHQFDEYGLLMHPEDWSRELAAELAQEESSRSSRPVHWPSSSLLAYYEKSRCRARRP</sequence>
<comment type="caution">
    <text evidence="1">The sequence shown here is derived from an EMBL/GenBank/DDBJ whole genome shotgun (WGS) entry which is preliminary data.</text>
</comment>
<organism evidence="1 2">
    <name type="scientific">Thiohalobacter thiocyanaticus</name>
    <dbReference type="NCBI Taxonomy" id="585455"/>
    <lineage>
        <taxon>Bacteria</taxon>
        <taxon>Pseudomonadati</taxon>
        <taxon>Pseudomonadota</taxon>
        <taxon>Gammaproteobacteria</taxon>
        <taxon>Thiohalobacterales</taxon>
        <taxon>Thiohalobacteraceae</taxon>
        <taxon>Thiohalobacter</taxon>
    </lineage>
</organism>
<name>A0A426QII9_9GAMM</name>
<dbReference type="InterPro" id="IPR025526">
    <property type="entry name" value="DsrC-like_dom_sf"/>
</dbReference>
<dbReference type="SUPFAM" id="SSF69721">
    <property type="entry name" value="DsrC, the gamma subunit of dissimilatory sulfite reductase"/>
    <property type="match status" value="1"/>
</dbReference>
<proteinExistence type="predicted"/>
<dbReference type="EMBL" id="QZMU01000001">
    <property type="protein sequence ID" value="RRQ21550.1"/>
    <property type="molecule type" value="Genomic_DNA"/>
</dbReference>
<gene>
    <name evidence="1" type="ORF">D6C00_06090</name>
</gene>
<dbReference type="AlphaFoldDB" id="A0A426QII9"/>
<reference evidence="1 2" key="1">
    <citation type="journal article" date="2010" name="Int. J. Syst. Evol. Microbiol.">
        <title>Thiohalobacter thiocyanaticus gen. nov., sp. nov., a moderately halophilic, sulfur-oxidizing gammaproteobacterium from hypersaline lakes, that utilizes thiocyanate.</title>
        <authorList>
            <person name="Sorokin D.Y."/>
            <person name="Kovaleva O.L."/>
            <person name="Tourova T.P."/>
            <person name="Muyzer G."/>
        </authorList>
    </citation>
    <scope>NUCLEOTIDE SEQUENCE [LARGE SCALE GENOMIC DNA]</scope>
    <source>
        <strain evidence="1 2">Hrh1</strain>
    </source>
</reference>
<evidence type="ECO:0000313" key="1">
    <source>
        <dbReference type="EMBL" id="RRQ21550.1"/>
    </source>
</evidence>
<dbReference type="RefSeq" id="WP_125180898.1">
    <property type="nucleotide sequence ID" value="NZ_QZMU01000001.1"/>
</dbReference>
<evidence type="ECO:0000313" key="2">
    <source>
        <dbReference type="Proteomes" id="UP000287798"/>
    </source>
</evidence>
<dbReference type="InterPro" id="IPR043163">
    <property type="entry name" value="DsrC-like_N"/>
</dbReference>
<accession>A0A426QII9</accession>
<protein>
    <submittedName>
        <fullName evidence="1">Uncharacterized protein</fullName>
    </submittedName>
</protein>